<dbReference type="InterPro" id="IPR051360">
    <property type="entry name" value="Neuronal_Pentraxin_Related"/>
</dbReference>
<dbReference type="EMBL" id="UINC01120624">
    <property type="protein sequence ID" value="SVC95225.1"/>
    <property type="molecule type" value="Genomic_DNA"/>
</dbReference>
<feature type="domain" description="LamG-like jellyroll fold" evidence="6">
    <location>
        <begin position="46"/>
        <end position="187"/>
    </location>
</feature>
<dbReference type="Gene3D" id="2.60.120.200">
    <property type="match status" value="1"/>
</dbReference>
<keyword evidence="5" id="KW-1015">Disulfide bond</keyword>
<evidence type="ECO:0000259" key="6">
    <source>
        <dbReference type="SMART" id="SM00560"/>
    </source>
</evidence>
<accession>A0A382RDH4</accession>
<dbReference type="GO" id="GO:0046872">
    <property type="term" value="F:metal ion binding"/>
    <property type="evidence" value="ECO:0007669"/>
    <property type="project" value="UniProtKB-KW"/>
</dbReference>
<gene>
    <name evidence="7" type="ORF">METZ01_LOCUS348079</name>
</gene>
<dbReference type="InterPro" id="IPR006558">
    <property type="entry name" value="LamG-like"/>
</dbReference>
<evidence type="ECO:0000256" key="1">
    <source>
        <dbReference type="ARBA" id="ARBA00001913"/>
    </source>
</evidence>
<proteinExistence type="predicted"/>
<protein>
    <recommendedName>
        <fullName evidence="6">LamG-like jellyroll fold domain-containing protein</fullName>
    </recommendedName>
</protein>
<dbReference type="SMART" id="SM00560">
    <property type="entry name" value="LamGL"/>
    <property type="match status" value="1"/>
</dbReference>
<keyword evidence="3" id="KW-0732">Signal</keyword>
<keyword evidence="2" id="KW-0479">Metal-binding</keyword>
<evidence type="ECO:0000256" key="2">
    <source>
        <dbReference type="ARBA" id="ARBA00022723"/>
    </source>
</evidence>
<evidence type="ECO:0000256" key="4">
    <source>
        <dbReference type="ARBA" id="ARBA00022837"/>
    </source>
</evidence>
<dbReference type="PANTHER" id="PTHR19277">
    <property type="entry name" value="PENTRAXIN"/>
    <property type="match status" value="1"/>
</dbReference>
<keyword evidence="4" id="KW-0106">Calcium</keyword>
<sequence length="242" mass="25964">STGSDAGGRSRTIKLTIGNPIVDYALLFDGINDYVTMGDVHDVGTSDFTISVWFRYTATGNTLPQLVNKYNGGEGYGLEIVNDDGAYDGMVRAYIRNNDTRIEALSSVATATNGDWHHAAATWDRDGNLTVYFDGIAGTGVSINAQSGYDIQNTLAFDIGAENDHTDQFFKGIINEVALWNSVLSEEEVQTLYIQGYTFSATNIASGNLSGYWNFNDQADPTADVSGNGNTGNIDGAVFTGT</sequence>
<reference evidence="7" key="1">
    <citation type="submission" date="2018-05" db="EMBL/GenBank/DDBJ databases">
        <authorList>
            <person name="Lanie J.A."/>
            <person name="Ng W.-L."/>
            <person name="Kazmierczak K.M."/>
            <person name="Andrzejewski T.M."/>
            <person name="Davidsen T.M."/>
            <person name="Wayne K.J."/>
            <person name="Tettelin H."/>
            <person name="Glass J.I."/>
            <person name="Rusch D."/>
            <person name="Podicherti R."/>
            <person name="Tsui H.-C.T."/>
            <person name="Winkler M.E."/>
        </authorList>
    </citation>
    <scope>NUCLEOTIDE SEQUENCE</scope>
</reference>
<dbReference type="Pfam" id="PF13385">
    <property type="entry name" value="Laminin_G_3"/>
    <property type="match status" value="1"/>
</dbReference>
<dbReference type="InterPro" id="IPR013320">
    <property type="entry name" value="ConA-like_dom_sf"/>
</dbReference>
<evidence type="ECO:0000256" key="5">
    <source>
        <dbReference type="ARBA" id="ARBA00023157"/>
    </source>
</evidence>
<feature type="non-terminal residue" evidence="7">
    <location>
        <position position="1"/>
    </location>
</feature>
<evidence type="ECO:0000256" key="3">
    <source>
        <dbReference type="ARBA" id="ARBA00022729"/>
    </source>
</evidence>
<dbReference type="SUPFAM" id="SSF49899">
    <property type="entry name" value="Concanavalin A-like lectins/glucanases"/>
    <property type="match status" value="1"/>
</dbReference>
<comment type="cofactor">
    <cofactor evidence="1">
        <name>Ca(2+)</name>
        <dbReference type="ChEBI" id="CHEBI:29108"/>
    </cofactor>
</comment>
<dbReference type="PANTHER" id="PTHR19277:SF125">
    <property type="entry name" value="B6"/>
    <property type="match status" value="1"/>
</dbReference>
<evidence type="ECO:0000313" key="7">
    <source>
        <dbReference type="EMBL" id="SVC95225.1"/>
    </source>
</evidence>
<name>A0A382RDH4_9ZZZZ</name>
<dbReference type="AlphaFoldDB" id="A0A382RDH4"/>
<organism evidence="7">
    <name type="scientific">marine metagenome</name>
    <dbReference type="NCBI Taxonomy" id="408172"/>
    <lineage>
        <taxon>unclassified sequences</taxon>
        <taxon>metagenomes</taxon>
        <taxon>ecological metagenomes</taxon>
    </lineage>
</organism>